<evidence type="ECO:0000313" key="2">
    <source>
        <dbReference type="Proteomes" id="UP001500994"/>
    </source>
</evidence>
<gene>
    <name evidence="1" type="ORF">GCM10009864_71200</name>
</gene>
<dbReference type="Proteomes" id="UP001500994">
    <property type="component" value="Unassembled WGS sequence"/>
</dbReference>
<evidence type="ECO:0000313" key="1">
    <source>
        <dbReference type="EMBL" id="GAA2687201.1"/>
    </source>
</evidence>
<dbReference type="EMBL" id="BAAARK010000040">
    <property type="protein sequence ID" value="GAA2687201.1"/>
    <property type="molecule type" value="Genomic_DNA"/>
</dbReference>
<sequence length="123" mass="13822">MRRKVTAGYPLPVAHTFEFPQDLLDSQAALRRVEDELQSLYDRLPWSVAPQAGWTRSKEAGGHYFASSRPDSPGWTTDEQAQVEALRTRRLELATAVVCHAYWATSDDPPKARSALKHQSADE</sequence>
<accession>A0ABP6FB01</accession>
<keyword evidence="2" id="KW-1185">Reference proteome</keyword>
<comment type="caution">
    <text evidence="1">The sequence shown here is derived from an EMBL/GenBank/DDBJ whole genome shotgun (WGS) entry which is preliminary data.</text>
</comment>
<organism evidence="1 2">
    <name type="scientific">Streptomyces lunalinharesii</name>
    <dbReference type="NCBI Taxonomy" id="333384"/>
    <lineage>
        <taxon>Bacteria</taxon>
        <taxon>Bacillati</taxon>
        <taxon>Actinomycetota</taxon>
        <taxon>Actinomycetes</taxon>
        <taxon>Kitasatosporales</taxon>
        <taxon>Streptomycetaceae</taxon>
        <taxon>Streptomyces</taxon>
    </lineage>
</organism>
<reference evidence="2" key="1">
    <citation type="journal article" date="2019" name="Int. J. Syst. Evol. Microbiol.">
        <title>The Global Catalogue of Microorganisms (GCM) 10K type strain sequencing project: providing services to taxonomists for standard genome sequencing and annotation.</title>
        <authorList>
            <consortium name="The Broad Institute Genomics Platform"/>
            <consortium name="The Broad Institute Genome Sequencing Center for Infectious Disease"/>
            <person name="Wu L."/>
            <person name="Ma J."/>
        </authorList>
    </citation>
    <scope>NUCLEOTIDE SEQUENCE [LARGE SCALE GENOMIC DNA]</scope>
    <source>
        <strain evidence="2">JCM 16374</strain>
    </source>
</reference>
<protein>
    <submittedName>
        <fullName evidence="1">Uncharacterized protein</fullName>
    </submittedName>
</protein>
<proteinExistence type="predicted"/>
<name>A0ABP6FB01_9ACTN</name>